<accession>M1DE77</accession>
<organism evidence="1 2">
    <name type="scientific">Solanum tuberosum</name>
    <name type="common">Potato</name>
    <dbReference type="NCBI Taxonomy" id="4113"/>
    <lineage>
        <taxon>Eukaryota</taxon>
        <taxon>Viridiplantae</taxon>
        <taxon>Streptophyta</taxon>
        <taxon>Embryophyta</taxon>
        <taxon>Tracheophyta</taxon>
        <taxon>Spermatophyta</taxon>
        <taxon>Magnoliopsida</taxon>
        <taxon>eudicotyledons</taxon>
        <taxon>Gunneridae</taxon>
        <taxon>Pentapetalae</taxon>
        <taxon>asterids</taxon>
        <taxon>lamiids</taxon>
        <taxon>Solanales</taxon>
        <taxon>Solanaceae</taxon>
        <taxon>Solanoideae</taxon>
        <taxon>Solaneae</taxon>
        <taxon>Solanum</taxon>
    </lineage>
</organism>
<dbReference type="Gramene" id="PGSC0003DMT400087627">
    <property type="protein sequence ID" value="PGSC0003DMT400087627"/>
    <property type="gene ID" value="PGSC0003DMG400037198"/>
</dbReference>
<dbReference type="HOGENOM" id="CLU_1411005_0_0_1"/>
<evidence type="ECO:0000313" key="1">
    <source>
        <dbReference type="EnsemblPlants" id="PGSC0003DMT400087627"/>
    </source>
</evidence>
<dbReference type="AlphaFoldDB" id="M1DE77"/>
<name>M1DE77_SOLTU</name>
<protein>
    <submittedName>
        <fullName evidence="1">Gag-pol polyprotein</fullName>
    </submittedName>
</protein>
<evidence type="ECO:0000313" key="2">
    <source>
        <dbReference type="Proteomes" id="UP000011115"/>
    </source>
</evidence>
<proteinExistence type="predicted"/>
<dbReference type="InParanoid" id="M1DE77"/>
<reference evidence="1" key="2">
    <citation type="submission" date="2015-06" db="UniProtKB">
        <authorList>
            <consortium name="EnsemblPlants"/>
        </authorList>
    </citation>
    <scope>IDENTIFICATION</scope>
    <source>
        <strain evidence="1">DM1-3 516 R44</strain>
    </source>
</reference>
<reference evidence="2" key="1">
    <citation type="journal article" date="2011" name="Nature">
        <title>Genome sequence and analysis of the tuber crop potato.</title>
        <authorList>
            <consortium name="The Potato Genome Sequencing Consortium"/>
        </authorList>
    </citation>
    <scope>NUCLEOTIDE SEQUENCE [LARGE SCALE GENOMIC DNA]</scope>
    <source>
        <strain evidence="2">cv. DM1-3 516 R44</strain>
    </source>
</reference>
<dbReference type="PaxDb" id="4113-PGSC0003DMT400087627"/>
<dbReference type="EnsemblPlants" id="PGSC0003DMT400087627">
    <property type="protein sequence ID" value="PGSC0003DMT400087627"/>
    <property type="gene ID" value="PGSC0003DMG400037198"/>
</dbReference>
<dbReference type="Proteomes" id="UP000011115">
    <property type="component" value="Unassembled WGS sequence"/>
</dbReference>
<keyword evidence="2" id="KW-1185">Reference proteome</keyword>
<sequence>MGQLTFSLQSQTTIDQYRPSVDSRPVSQLRRWVNQLLVFSRERRYTNTDRQSAPSRASQLSVPIHGRRLTMIIPPRRANASNANAQNANAAPPVPDQEVSNAEFWNDIQMLAQSVANQNNQWAPAPTNANAGSAAARMRDFVRMTPPEFLGSQFGEDPQNLIDDVKKIFEVMQVTGNDRVELTSYQLKDVAHI</sequence>